<comment type="caution">
    <text evidence="1">The sequence shown here is derived from an EMBL/GenBank/DDBJ whole genome shotgun (WGS) entry which is preliminary data.</text>
</comment>
<proteinExistence type="predicted"/>
<dbReference type="RefSeq" id="WP_203920004.1">
    <property type="nucleotide sequence ID" value="NZ_BONZ01000043.1"/>
</dbReference>
<sequence length="141" mass="15460">MVPLELAIRLRDAGLTWKPAVGDWFAIPDREMDDDLFVLSDMTIQVYEVPEGSLIGFNGTTEWALDDLDKDEAVWLPREDQLRDLLGAAFGALSRVGDAYRVTGTGIDVLADSAERAYGEALLGVLSGRTGDEPPPDRRLP</sequence>
<evidence type="ECO:0008006" key="3">
    <source>
        <dbReference type="Google" id="ProtNLM"/>
    </source>
</evidence>
<gene>
    <name evidence="1" type="ORF">Raf01_45950</name>
</gene>
<keyword evidence="2" id="KW-1185">Reference proteome</keyword>
<evidence type="ECO:0000313" key="2">
    <source>
        <dbReference type="Proteomes" id="UP000642748"/>
    </source>
</evidence>
<name>A0A8J3VSG4_9ACTN</name>
<organism evidence="1 2">
    <name type="scientific">Rugosimonospora africana</name>
    <dbReference type="NCBI Taxonomy" id="556532"/>
    <lineage>
        <taxon>Bacteria</taxon>
        <taxon>Bacillati</taxon>
        <taxon>Actinomycetota</taxon>
        <taxon>Actinomycetes</taxon>
        <taxon>Micromonosporales</taxon>
        <taxon>Micromonosporaceae</taxon>
        <taxon>Rugosimonospora</taxon>
    </lineage>
</organism>
<reference evidence="1" key="1">
    <citation type="submission" date="2021-01" db="EMBL/GenBank/DDBJ databases">
        <title>Whole genome shotgun sequence of Rugosimonospora africana NBRC 104875.</title>
        <authorList>
            <person name="Komaki H."/>
            <person name="Tamura T."/>
        </authorList>
    </citation>
    <scope>NUCLEOTIDE SEQUENCE</scope>
    <source>
        <strain evidence="1">NBRC 104875</strain>
    </source>
</reference>
<accession>A0A8J3VSG4</accession>
<evidence type="ECO:0000313" key="1">
    <source>
        <dbReference type="EMBL" id="GIH16423.1"/>
    </source>
</evidence>
<dbReference type="EMBL" id="BONZ01000043">
    <property type="protein sequence ID" value="GIH16423.1"/>
    <property type="molecule type" value="Genomic_DNA"/>
</dbReference>
<protein>
    <recommendedName>
        <fullName evidence="3">Pilus assembly protein CpaE</fullName>
    </recommendedName>
</protein>
<dbReference type="AlphaFoldDB" id="A0A8J3VSG4"/>
<dbReference type="Proteomes" id="UP000642748">
    <property type="component" value="Unassembled WGS sequence"/>
</dbReference>